<sequence length="442" mass="45944">RTSSVDSELARRLSSVDPALARRLSGDSSALGRSSTPVARARAALPKAFTSRLAPMTRSETTDTLNDVDGTAGSEGWRLAYAHRTARARWNKMRQSLGINGDAKASERSFALQRLARLPMFAGTVRALQAAKDRYEQQSGAYVCATGHQSSTKKIKNSLSHSSFLKATLAPATASRHLLHLNCVMVTRVPSFLYSTCSAWPRYGSATRACSGNRSCCTARFRFVTTFLQNSSNDTASGRLAVPGVAGIQPSLDEAAAAAAAAEAAAGTLAVLAGAEGRPAVPGVAGIHRFTSGELLPPFLSSCSCFLFASQSCCPAVAMLTGVPGIPAAAAPPSGGPALVSVALPLCGVEGIQPQPRNADENTVMFLSIRLAMAASMYSSTHRVGRPMASSHSLYVWGTGPPSMSTVANGRDTVMTFAPAAASVYPIPVANTAGTESFGTLA</sequence>
<protein>
    <submittedName>
        <fullName evidence="1">Uncharacterized protein</fullName>
    </submittedName>
</protein>
<proteinExistence type="predicted"/>
<evidence type="ECO:0000313" key="2">
    <source>
        <dbReference type="Proteomes" id="UP001189429"/>
    </source>
</evidence>
<gene>
    <name evidence="1" type="ORF">PCOR1329_LOCUS39830</name>
</gene>
<keyword evidence="2" id="KW-1185">Reference proteome</keyword>
<organism evidence="1 2">
    <name type="scientific">Prorocentrum cordatum</name>
    <dbReference type="NCBI Taxonomy" id="2364126"/>
    <lineage>
        <taxon>Eukaryota</taxon>
        <taxon>Sar</taxon>
        <taxon>Alveolata</taxon>
        <taxon>Dinophyceae</taxon>
        <taxon>Prorocentrales</taxon>
        <taxon>Prorocentraceae</taxon>
        <taxon>Prorocentrum</taxon>
    </lineage>
</organism>
<name>A0ABN9TK24_9DINO</name>
<accession>A0ABN9TK24</accession>
<reference evidence="1" key="1">
    <citation type="submission" date="2023-10" db="EMBL/GenBank/DDBJ databases">
        <authorList>
            <person name="Chen Y."/>
            <person name="Shah S."/>
            <person name="Dougan E. K."/>
            <person name="Thang M."/>
            <person name="Chan C."/>
        </authorList>
    </citation>
    <scope>NUCLEOTIDE SEQUENCE [LARGE SCALE GENOMIC DNA]</scope>
</reference>
<evidence type="ECO:0000313" key="1">
    <source>
        <dbReference type="EMBL" id="CAK0846277.1"/>
    </source>
</evidence>
<dbReference type="Proteomes" id="UP001189429">
    <property type="component" value="Unassembled WGS sequence"/>
</dbReference>
<dbReference type="EMBL" id="CAUYUJ010014813">
    <property type="protein sequence ID" value="CAK0846277.1"/>
    <property type="molecule type" value="Genomic_DNA"/>
</dbReference>
<feature type="non-terminal residue" evidence="1">
    <location>
        <position position="1"/>
    </location>
</feature>
<comment type="caution">
    <text evidence="1">The sequence shown here is derived from an EMBL/GenBank/DDBJ whole genome shotgun (WGS) entry which is preliminary data.</text>
</comment>